<organism evidence="2">
    <name type="scientific">uncultured Thermomicrobiales bacterium</name>
    <dbReference type="NCBI Taxonomy" id="1645740"/>
    <lineage>
        <taxon>Bacteria</taxon>
        <taxon>Pseudomonadati</taxon>
        <taxon>Thermomicrobiota</taxon>
        <taxon>Thermomicrobia</taxon>
        <taxon>Thermomicrobiales</taxon>
        <taxon>environmental samples</taxon>
    </lineage>
</organism>
<keyword evidence="2" id="KW-0378">Hydrolase</keyword>
<feature type="compositionally biased region" description="Basic and acidic residues" evidence="1">
    <location>
        <begin position="69"/>
        <end position="79"/>
    </location>
</feature>
<accession>A0A6J4UF57</accession>
<dbReference type="AlphaFoldDB" id="A0A6J4UF57"/>
<sequence length="194" mass="20826">APRGRGHRVDPGRRRGRPPAGTRHVLCRECPRQGDCRGVPVRTAGDRRRLGSRGGCPRRCAGPALGSLRGRDGPRRPEPGEAAQRHARHPTGAANGEVPLRGRTGATDRPAGNDRGYLPRHDRRGAVGKPRVRLRPRLPSPPSGRADYGRAPTGREGRRQPPRPRLSGHPPGPPPGTRPVRPRGPAPGARGDPM</sequence>
<dbReference type="EMBL" id="CADCWG010000086">
    <property type="protein sequence ID" value="CAA9546615.1"/>
    <property type="molecule type" value="Genomic_DNA"/>
</dbReference>
<proteinExistence type="predicted"/>
<feature type="non-terminal residue" evidence="2">
    <location>
        <position position="1"/>
    </location>
</feature>
<feature type="compositionally biased region" description="Basic and acidic residues" evidence="1">
    <location>
        <begin position="26"/>
        <end position="35"/>
    </location>
</feature>
<evidence type="ECO:0000313" key="2">
    <source>
        <dbReference type="EMBL" id="CAA9546615.1"/>
    </source>
</evidence>
<dbReference type="EC" id="3.6.1.66" evidence="2"/>
<feature type="compositionally biased region" description="Pro residues" evidence="1">
    <location>
        <begin position="170"/>
        <end position="185"/>
    </location>
</feature>
<gene>
    <name evidence="2" type="ORF">AVDCRST_MAG49-1418</name>
</gene>
<feature type="region of interest" description="Disordered" evidence="1">
    <location>
        <begin position="1"/>
        <end position="194"/>
    </location>
</feature>
<evidence type="ECO:0000256" key="1">
    <source>
        <dbReference type="SAM" id="MobiDB-lite"/>
    </source>
</evidence>
<name>A0A6J4UF57_9BACT</name>
<protein>
    <submittedName>
        <fullName evidence="2">Nucleoside 5-triphosphatase RdgB (DHAPTP, dITP, XTP-specific)</fullName>
        <ecNumber evidence="2">3.6.1.66</ecNumber>
    </submittedName>
</protein>
<dbReference type="GO" id="GO:0036220">
    <property type="term" value="F:ITP diphosphatase activity"/>
    <property type="evidence" value="ECO:0007669"/>
    <property type="project" value="UniProtKB-EC"/>
</dbReference>
<reference evidence="2" key="1">
    <citation type="submission" date="2020-02" db="EMBL/GenBank/DDBJ databases">
        <authorList>
            <person name="Meier V. D."/>
        </authorList>
    </citation>
    <scope>NUCLEOTIDE SEQUENCE</scope>
    <source>
        <strain evidence="2">AVDCRST_MAG49</strain>
    </source>
</reference>
<feature type="non-terminal residue" evidence="2">
    <location>
        <position position="194"/>
    </location>
</feature>